<sequence>MGLNLDFPVLSSSNLKPIGSVELPFKTYHVQGLAVTDKAFFLSSVDKVKKRGLLWKIDRSTLEIIKGIDLTREISPGEFTIHVGGIFHDGRYLWAPAASYERKSSTFIFKIDPEVMEISETMVFNDHISAVAFNGKDRLYLTNWDALYIYITDLQGNVLKKILNPGISQKMGYVCAYQDIHYDHESGLLLCNGETRKPRKIPEGRLFGYPYFYKYEDSFGMVDWLDPETGKVVKRIETGFTNCKANRVSLSCEGFSYYKNKLYFAPEDNATTIYMFKITPPTKPYIP</sequence>
<dbReference type="RefSeq" id="WP_047754540.1">
    <property type="nucleotide sequence ID" value="NZ_CAJUHA010000015.1"/>
</dbReference>
<evidence type="ECO:0000313" key="1">
    <source>
        <dbReference type="EMBL" id="AKI97406.1"/>
    </source>
</evidence>
<dbReference type="KEGG" id="kpf:IX53_05785"/>
<accession>A0A0G2ZBD8</accession>
<protein>
    <recommendedName>
        <fullName evidence="3">SMP-30/Gluconolactonase/LRE-like region domain-containing protein</fullName>
    </recommendedName>
</protein>
<dbReference type="Pfam" id="PF20055">
    <property type="entry name" value="DUF6454"/>
    <property type="match status" value="1"/>
</dbReference>
<dbReference type="STRING" id="1330330.IX53_05785"/>
<evidence type="ECO:0008006" key="3">
    <source>
        <dbReference type="Google" id="ProtNLM"/>
    </source>
</evidence>
<evidence type="ECO:0000313" key="2">
    <source>
        <dbReference type="Proteomes" id="UP000035159"/>
    </source>
</evidence>
<dbReference type="InterPro" id="IPR046312">
    <property type="entry name" value="DUF6454"/>
</dbReference>
<dbReference type="EMBL" id="CP011232">
    <property type="protein sequence ID" value="AKI97406.1"/>
    <property type="molecule type" value="Genomic_DNA"/>
</dbReference>
<dbReference type="Proteomes" id="UP000035159">
    <property type="component" value="Chromosome"/>
</dbReference>
<name>A0A0G2ZBD8_9BACT</name>
<reference evidence="1 2" key="1">
    <citation type="submission" date="2015-04" db="EMBL/GenBank/DDBJ databases">
        <title>Complete Genome Sequence of Kosmotoga pacifica SLHLJ1.</title>
        <authorList>
            <person name="Jiang L.J."/>
            <person name="Shao Z.Z."/>
            <person name="Jebbar M."/>
        </authorList>
    </citation>
    <scope>NUCLEOTIDE SEQUENCE [LARGE SCALE GENOMIC DNA]</scope>
    <source>
        <strain evidence="1 2">SLHLJ1</strain>
    </source>
</reference>
<keyword evidence="2" id="KW-1185">Reference proteome</keyword>
<dbReference type="PATRIC" id="fig|1330330.3.peg.1172"/>
<organism evidence="1 2">
    <name type="scientific">Kosmotoga pacifica</name>
    <dbReference type="NCBI Taxonomy" id="1330330"/>
    <lineage>
        <taxon>Bacteria</taxon>
        <taxon>Thermotogati</taxon>
        <taxon>Thermotogota</taxon>
        <taxon>Thermotogae</taxon>
        <taxon>Kosmotogales</taxon>
        <taxon>Kosmotogaceae</taxon>
        <taxon>Kosmotoga</taxon>
    </lineage>
</organism>
<proteinExistence type="predicted"/>
<dbReference type="SUPFAM" id="SSF63825">
    <property type="entry name" value="YWTD domain"/>
    <property type="match status" value="1"/>
</dbReference>
<dbReference type="AlphaFoldDB" id="A0A0G2ZBD8"/>
<dbReference type="OrthoDB" id="7064788at2"/>
<gene>
    <name evidence="1" type="ORF">IX53_05785</name>
</gene>